<dbReference type="KEGG" id="sand:H3309_10220"/>
<dbReference type="InterPro" id="IPR045865">
    <property type="entry name" value="ACT-like_dom_sf"/>
</dbReference>
<dbReference type="InterPro" id="IPR018717">
    <property type="entry name" value="DUF2241"/>
</dbReference>
<evidence type="ECO:0000259" key="2">
    <source>
        <dbReference type="Pfam" id="PF13840"/>
    </source>
</evidence>
<dbReference type="AlphaFoldDB" id="A0A7G5IMM8"/>
<reference evidence="3 4" key="1">
    <citation type="submission" date="2020-07" db="EMBL/GenBank/DDBJ databases">
        <title>Complete genome sequence for Sandaracinobacter sp. M6.</title>
        <authorList>
            <person name="Tang Y."/>
            <person name="Liu Q."/>
            <person name="Guo Z."/>
            <person name="Lei P."/>
            <person name="Huang B."/>
        </authorList>
    </citation>
    <scope>NUCLEOTIDE SEQUENCE [LARGE SCALE GENOMIC DNA]</scope>
    <source>
        <strain evidence="3 4">M6</strain>
    </source>
</reference>
<feature type="domain" description="DUF2241" evidence="1">
    <location>
        <begin position="1"/>
        <end position="55"/>
    </location>
</feature>
<accession>A0A7G5IMM8</accession>
<keyword evidence="4" id="KW-1185">Reference proteome</keyword>
<gene>
    <name evidence="3" type="ORF">H3309_10220</name>
</gene>
<sequence>MLAGMNAVRMPGRWRFSTLAAPDPALRAAAIGSFQEAEGETLILPHDIAVAHGLPDGPVMAYITLTVHSALDGVGLTAAVAQALAAAHIPCNMVAAFHHDHIFVPVTQAETALAILHRLQSTHQG</sequence>
<dbReference type="PANTHER" id="PTHR39199:SF1">
    <property type="entry name" value="BLR5128 PROTEIN"/>
    <property type="match status" value="1"/>
</dbReference>
<organism evidence="3 4">
    <name type="scientific">Sandaracinobacteroides saxicola</name>
    <dbReference type="NCBI Taxonomy" id="2759707"/>
    <lineage>
        <taxon>Bacteria</taxon>
        <taxon>Pseudomonadati</taxon>
        <taxon>Pseudomonadota</taxon>
        <taxon>Alphaproteobacteria</taxon>
        <taxon>Sphingomonadales</taxon>
        <taxon>Sphingosinicellaceae</taxon>
        <taxon>Sandaracinobacteroides</taxon>
    </lineage>
</organism>
<dbReference type="EMBL" id="CP059851">
    <property type="protein sequence ID" value="QMW24620.1"/>
    <property type="molecule type" value="Genomic_DNA"/>
</dbReference>
<dbReference type="SUPFAM" id="SSF55021">
    <property type="entry name" value="ACT-like"/>
    <property type="match status" value="2"/>
</dbReference>
<dbReference type="Proteomes" id="UP000515292">
    <property type="component" value="Chromosome"/>
</dbReference>
<evidence type="ECO:0000259" key="1">
    <source>
        <dbReference type="Pfam" id="PF10000"/>
    </source>
</evidence>
<proteinExistence type="predicted"/>
<name>A0A7G5IMM8_9SPHN</name>
<dbReference type="Gene3D" id="3.30.2130.10">
    <property type="entry name" value="VC0802-like"/>
    <property type="match status" value="1"/>
</dbReference>
<protein>
    <submittedName>
        <fullName evidence="3">ACT domain-containing protein</fullName>
    </submittedName>
</protein>
<dbReference type="Pfam" id="PF10000">
    <property type="entry name" value="ACT_3"/>
    <property type="match status" value="1"/>
</dbReference>
<feature type="domain" description="CASTOR ACT" evidence="2">
    <location>
        <begin position="62"/>
        <end position="118"/>
    </location>
</feature>
<evidence type="ECO:0000313" key="4">
    <source>
        <dbReference type="Proteomes" id="UP000515292"/>
    </source>
</evidence>
<dbReference type="InterPro" id="IPR027795">
    <property type="entry name" value="CASTOR_ACT_dom"/>
</dbReference>
<evidence type="ECO:0000313" key="3">
    <source>
        <dbReference type="EMBL" id="QMW24620.1"/>
    </source>
</evidence>
<dbReference type="Pfam" id="PF13840">
    <property type="entry name" value="ACT_7"/>
    <property type="match status" value="1"/>
</dbReference>
<dbReference type="PANTHER" id="PTHR39199">
    <property type="entry name" value="BLR5128 PROTEIN"/>
    <property type="match status" value="1"/>
</dbReference>